<dbReference type="PANTHER" id="PTHR37313">
    <property type="entry name" value="UPF0749 PROTEIN RV1825"/>
    <property type="match status" value="1"/>
</dbReference>
<feature type="transmembrane region" description="Helical" evidence="1">
    <location>
        <begin position="36"/>
        <end position="56"/>
    </location>
</feature>
<proteinExistence type="predicted"/>
<sequence>MGLLAFADTVSVGDVTASKDAETQISAPKGSTVWKVAVPLVAVAAGFLVVSGAATAHGTDLRAERRTQLTDLISARQLQILKRNAEISRLQGKVNALSQSSQVASDATSLEAQAGLTPLTGAGLKVELNDAPRSVQVKPGAGVRPDDLVVHQQDVQAVVNALWSGGAQGITVMDQRLISTSAVRCVGNTLILQGRVYSPPFVVSAVGDLGAMRKALAASPQVAAYRTWVDAVGLGYREIPVRTLTLPGYSGSLKLIGARSGT</sequence>
<reference evidence="2" key="1">
    <citation type="submission" date="2020-05" db="EMBL/GenBank/DDBJ databases">
        <authorList>
            <person name="Chiriac C."/>
            <person name="Salcher M."/>
            <person name="Ghai R."/>
            <person name="Kavagutti S V."/>
        </authorList>
    </citation>
    <scope>NUCLEOTIDE SEQUENCE</scope>
</reference>
<gene>
    <name evidence="2" type="ORF">UFOPK3401_00970</name>
</gene>
<dbReference type="PANTHER" id="PTHR37313:SF4">
    <property type="entry name" value="CONSERVED MEMBRANE PROTEIN-RELATED"/>
    <property type="match status" value="1"/>
</dbReference>
<keyword evidence="1" id="KW-0812">Transmembrane</keyword>
<protein>
    <submittedName>
        <fullName evidence="2">Unannotated protein</fullName>
    </submittedName>
</protein>
<keyword evidence="1" id="KW-1133">Transmembrane helix</keyword>
<evidence type="ECO:0000256" key="1">
    <source>
        <dbReference type="SAM" id="Phobius"/>
    </source>
</evidence>
<keyword evidence="1" id="KW-0472">Membrane</keyword>
<dbReference type="Gene3D" id="3.30.70.1880">
    <property type="entry name" value="Protein of unknown function DUF881"/>
    <property type="match status" value="1"/>
</dbReference>
<dbReference type="Pfam" id="PF05949">
    <property type="entry name" value="DUF881"/>
    <property type="match status" value="1"/>
</dbReference>
<dbReference type="EMBL" id="CAFBLM010000042">
    <property type="protein sequence ID" value="CAB4874015.1"/>
    <property type="molecule type" value="Genomic_DNA"/>
</dbReference>
<accession>A0A6J7DY99</accession>
<dbReference type="GO" id="GO:0005886">
    <property type="term" value="C:plasma membrane"/>
    <property type="evidence" value="ECO:0007669"/>
    <property type="project" value="TreeGrafter"/>
</dbReference>
<evidence type="ECO:0000313" key="2">
    <source>
        <dbReference type="EMBL" id="CAB4874015.1"/>
    </source>
</evidence>
<dbReference type="AlphaFoldDB" id="A0A6J7DY99"/>
<organism evidence="2">
    <name type="scientific">freshwater metagenome</name>
    <dbReference type="NCBI Taxonomy" id="449393"/>
    <lineage>
        <taxon>unclassified sequences</taxon>
        <taxon>metagenomes</taxon>
        <taxon>ecological metagenomes</taxon>
    </lineage>
</organism>
<name>A0A6J7DY99_9ZZZZ</name>
<dbReference type="InterPro" id="IPR010273">
    <property type="entry name" value="DUF881"/>
</dbReference>